<dbReference type="Pfam" id="PF01252">
    <property type="entry name" value="Peptidase_A8"/>
    <property type="match status" value="1"/>
</dbReference>
<dbReference type="OrthoDB" id="9810259at2"/>
<keyword evidence="5 9" id="KW-0064">Aspartyl protease</keyword>
<evidence type="ECO:0000256" key="2">
    <source>
        <dbReference type="ARBA" id="ARBA00022475"/>
    </source>
</evidence>
<dbReference type="Proteomes" id="UP000190814">
    <property type="component" value="Unassembled WGS sequence"/>
</dbReference>
<dbReference type="AlphaFoldDB" id="A0A1T4V5N3"/>
<feature type="active site" evidence="9">
    <location>
        <position position="155"/>
    </location>
</feature>
<dbReference type="PANTHER" id="PTHR33695:SF1">
    <property type="entry name" value="LIPOPROTEIN SIGNAL PEPTIDASE"/>
    <property type="match status" value="1"/>
</dbReference>
<comment type="similarity">
    <text evidence="1 9 10">Belongs to the peptidase A8 family.</text>
</comment>
<dbReference type="GO" id="GO:0004190">
    <property type="term" value="F:aspartic-type endopeptidase activity"/>
    <property type="evidence" value="ECO:0007669"/>
    <property type="project" value="UniProtKB-UniRule"/>
</dbReference>
<feature type="transmembrane region" description="Helical" evidence="9">
    <location>
        <begin position="12"/>
        <end position="30"/>
    </location>
</feature>
<evidence type="ECO:0000313" key="11">
    <source>
        <dbReference type="EMBL" id="SKA60257.1"/>
    </source>
</evidence>
<evidence type="ECO:0000256" key="1">
    <source>
        <dbReference type="ARBA" id="ARBA00006139"/>
    </source>
</evidence>
<evidence type="ECO:0000256" key="5">
    <source>
        <dbReference type="ARBA" id="ARBA00022750"/>
    </source>
</evidence>
<keyword evidence="12" id="KW-1185">Reference proteome</keyword>
<evidence type="ECO:0000256" key="3">
    <source>
        <dbReference type="ARBA" id="ARBA00022670"/>
    </source>
</evidence>
<dbReference type="UniPathway" id="UPA00665"/>
<dbReference type="EMBL" id="FUXZ01000002">
    <property type="protein sequence ID" value="SKA60257.1"/>
    <property type="molecule type" value="Genomic_DNA"/>
</dbReference>
<accession>A0A1T4V5N3</accession>
<proteinExistence type="inferred from homology"/>
<evidence type="ECO:0000256" key="7">
    <source>
        <dbReference type="ARBA" id="ARBA00022989"/>
    </source>
</evidence>
<dbReference type="RefSeq" id="WP_078765115.1">
    <property type="nucleotide sequence ID" value="NZ_FUXZ01000002.1"/>
</dbReference>
<reference evidence="11 12" key="1">
    <citation type="submission" date="2017-02" db="EMBL/GenBank/DDBJ databases">
        <authorList>
            <person name="Peterson S.W."/>
        </authorList>
    </citation>
    <scope>NUCLEOTIDE SEQUENCE [LARGE SCALE GENOMIC DNA]</scope>
    <source>
        <strain evidence="11 12">ATCC 35992</strain>
    </source>
</reference>
<feature type="active site" evidence="9">
    <location>
        <position position="139"/>
    </location>
</feature>
<dbReference type="HAMAP" id="MF_00161">
    <property type="entry name" value="LspA"/>
    <property type="match status" value="1"/>
</dbReference>
<dbReference type="NCBIfam" id="TIGR00077">
    <property type="entry name" value="lspA"/>
    <property type="match status" value="1"/>
</dbReference>
<dbReference type="STRING" id="39495.SAMN02745111_00224"/>
<keyword evidence="6 9" id="KW-0378">Hydrolase</keyword>
<dbReference type="InterPro" id="IPR001872">
    <property type="entry name" value="Peptidase_A8"/>
</dbReference>
<comment type="catalytic activity">
    <reaction evidence="9">
        <text>Release of signal peptides from bacterial membrane prolipoproteins. Hydrolyzes -Xaa-Yaa-Zaa-|-(S,diacylglyceryl)Cys-, in which Xaa is hydrophobic (preferably Leu), and Yaa (Ala or Ser) and Zaa (Gly or Ala) have small, neutral side chains.</text>
        <dbReference type="EC" id="3.4.23.36"/>
    </reaction>
</comment>
<keyword evidence="2 9" id="KW-1003">Cell membrane</keyword>
<dbReference type="PANTHER" id="PTHR33695">
    <property type="entry name" value="LIPOPROTEIN SIGNAL PEPTIDASE"/>
    <property type="match status" value="1"/>
</dbReference>
<protein>
    <recommendedName>
        <fullName evidence="9">Lipoprotein signal peptidase</fullName>
        <ecNumber evidence="9">3.4.23.36</ecNumber>
    </recommendedName>
    <alternativeName>
        <fullName evidence="9">Prolipoprotein signal peptidase</fullName>
    </alternativeName>
    <alternativeName>
        <fullName evidence="9">Signal peptidase II</fullName>
        <shortName evidence="9">SPase II</shortName>
    </alternativeName>
</protein>
<keyword evidence="8 9" id="KW-0472">Membrane</keyword>
<feature type="transmembrane region" description="Helical" evidence="9">
    <location>
        <begin position="112"/>
        <end position="129"/>
    </location>
</feature>
<dbReference type="EC" id="3.4.23.36" evidence="9"/>
<keyword evidence="7 9" id="KW-1133">Transmembrane helix</keyword>
<evidence type="ECO:0000256" key="4">
    <source>
        <dbReference type="ARBA" id="ARBA00022692"/>
    </source>
</evidence>
<evidence type="ECO:0000256" key="10">
    <source>
        <dbReference type="RuleBase" id="RU004181"/>
    </source>
</evidence>
<name>A0A1T4V5N3_9FIRM</name>
<keyword evidence="3 9" id="KW-0645">Protease</keyword>
<feature type="transmembrane region" description="Helical" evidence="9">
    <location>
        <begin position="72"/>
        <end position="91"/>
    </location>
</feature>
<evidence type="ECO:0000256" key="6">
    <source>
        <dbReference type="ARBA" id="ARBA00022801"/>
    </source>
</evidence>
<evidence type="ECO:0000256" key="8">
    <source>
        <dbReference type="ARBA" id="ARBA00023136"/>
    </source>
</evidence>
<sequence length="209" mass="23616">MIKNTKTTLKFGYLICFELFFSLLVFDQITKRIAKSGLSNRKPFVIIKNVLEFNYLEGGNKGAAWGILKGHIGFLAILSIIITIIAVFLIARIEYIIHVVDLERKIILKLNLVKVLLIFFAAGAMGNAIDRVFRKYVIDFIYFKLIDFPIFNVADCYVVVSTILLAIIVLFIDDDILAMINPKNKTDGKAFAEKNDDVNDEVAVDSDNE</sequence>
<dbReference type="GO" id="GO:0006508">
    <property type="term" value="P:proteolysis"/>
    <property type="evidence" value="ECO:0007669"/>
    <property type="project" value="UniProtKB-KW"/>
</dbReference>
<dbReference type="GO" id="GO:0005886">
    <property type="term" value="C:plasma membrane"/>
    <property type="evidence" value="ECO:0007669"/>
    <property type="project" value="UniProtKB-SubCell"/>
</dbReference>
<gene>
    <name evidence="9" type="primary">lspA</name>
    <name evidence="11" type="ORF">SAMN02745111_00224</name>
</gene>
<keyword evidence="4 9" id="KW-0812">Transmembrane</keyword>
<comment type="pathway">
    <text evidence="9">Protein modification; lipoprotein biosynthesis (signal peptide cleavage).</text>
</comment>
<evidence type="ECO:0000313" key="12">
    <source>
        <dbReference type="Proteomes" id="UP000190814"/>
    </source>
</evidence>
<comment type="subcellular location">
    <subcellularLocation>
        <location evidence="9">Cell membrane</location>
        <topology evidence="9">Multi-pass membrane protein</topology>
    </subcellularLocation>
</comment>
<organism evidence="11 12">
    <name type="scientific">Eubacterium uniforme</name>
    <dbReference type="NCBI Taxonomy" id="39495"/>
    <lineage>
        <taxon>Bacteria</taxon>
        <taxon>Bacillati</taxon>
        <taxon>Bacillota</taxon>
        <taxon>Clostridia</taxon>
        <taxon>Eubacteriales</taxon>
        <taxon>Eubacteriaceae</taxon>
        <taxon>Eubacterium</taxon>
    </lineage>
</organism>
<dbReference type="PRINTS" id="PR00781">
    <property type="entry name" value="LIPOSIGPTASE"/>
</dbReference>
<comment type="function">
    <text evidence="9">This protein specifically catalyzes the removal of signal peptides from prolipoproteins.</text>
</comment>
<evidence type="ECO:0000256" key="9">
    <source>
        <dbReference type="HAMAP-Rule" id="MF_00161"/>
    </source>
</evidence>
<feature type="transmembrane region" description="Helical" evidence="9">
    <location>
        <begin position="149"/>
        <end position="172"/>
    </location>
</feature>